<dbReference type="InterPro" id="IPR012347">
    <property type="entry name" value="Ferritin-like"/>
</dbReference>
<evidence type="ECO:0000256" key="1">
    <source>
        <dbReference type="ARBA" id="ARBA00007644"/>
    </source>
</evidence>
<dbReference type="AlphaFoldDB" id="A0A926DJJ1"/>
<organism evidence="4 5">
    <name type="scientific">Guopingia tenuis</name>
    <dbReference type="NCBI Taxonomy" id="2763656"/>
    <lineage>
        <taxon>Bacteria</taxon>
        <taxon>Bacillati</taxon>
        <taxon>Bacillota</taxon>
        <taxon>Clostridia</taxon>
        <taxon>Christensenellales</taxon>
        <taxon>Christensenellaceae</taxon>
        <taxon>Guopingia</taxon>
    </lineage>
</organism>
<comment type="caution">
    <text evidence="4">The sequence shown here is derived from an EMBL/GenBank/DDBJ whole genome shotgun (WGS) entry which is preliminary data.</text>
</comment>
<accession>A0A926DJJ1</accession>
<dbReference type="InterPro" id="IPR007760">
    <property type="entry name" value="Mn_catalase"/>
</dbReference>
<sequence>MWIYEKKLIYPVKNLRPNARMAKLIAMLLGGPNGEMTASTTYLNQRYCMPVGCVQATLTDIGTEELSHVEMLSVMLKMLLNGCSKDELRAAGMDGWAAEFGDCPFPANWNRESWTAAYVGTTGDPIANIANDMAAEEKARAGYEGVIRMCDDPDTIGALQFLREREIVHYQRFGEALQILYNYYDSKKCF</sequence>
<feature type="binding site" evidence="3">
    <location>
        <position position="60"/>
    </location>
    <ligand>
        <name>Ca(2+)</name>
        <dbReference type="ChEBI" id="CHEBI:29108"/>
    </ligand>
</feature>
<evidence type="ECO:0000256" key="2">
    <source>
        <dbReference type="PIRSR" id="PIRSR607760-1"/>
    </source>
</evidence>
<evidence type="ECO:0000313" key="5">
    <source>
        <dbReference type="Proteomes" id="UP000617951"/>
    </source>
</evidence>
<dbReference type="Pfam" id="PF05067">
    <property type="entry name" value="Mn_catalase"/>
    <property type="match status" value="1"/>
</dbReference>
<feature type="binding site" evidence="2">
    <location>
        <position position="68"/>
    </location>
    <ligand>
        <name>Mn(2+)</name>
        <dbReference type="ChEBI" id="CHEBI:29035"/>
        <label>1</label>
    </ligand>
</feature>
<gene>
    <name evidence="4" type="ORF">H8693_08670</name>
</gene>
<feature type="binding site" evidence="2">
    <location>
        <position position="35"/>
    </location>
    <ligand>
        <name>Mn(2+)</name>
        <dbReference type="ChEBI" id="CHEBI:29035"/>
        <label>1</label>
    </ligand>
</feature>
<keyword evidence="2" id="KW-0464">Manganese</keyword>
<dbReference type="Gene3D" id="1.20.1260.10">
    <property type="match status" value="1"/>
</dbReference>
<dbReference type="InterPro" id="IPR009078">
    <property type="entry name" value="Ferritin-like_SF"/>
</dbReference>
<dbReference type="Proteomes" id="UP000617951">
    <property type="component" value="Unassembled WGS sequence"/>
</dbReference>
<protein>
    <submittedName>
        <fullName evidence="4">Manganese catalase family protein</fullName>
    </submittedName>
</protein>
<comment type="cofactor">
    <cofactor evidence="3">
        <name>Ca(2+)</name>
        <dbReference type="ChEBI" id="CHEBI:29108"/>
    </cofactor>
    <text evidence="3">Binds 1 Ca(2+) ion per subunit.</text>
</comment>
<feature type="binding site" evidence="2">
    <location>
        <position position="65"/>
    </location>
    <ligand>
        <name>Mn(2+)</name>
        <dbReference type="ChEBI" id="CHEBI:29035"/>
        <label>1</label>
    </ligand>
</feature>
<reference evidence="4" key="1">
    <citation type="submission" date="2020-08" db="EMBL/GenBank/DDBJ databases">
        <title>Genome public.</title>
        <authorList>
            <person name="Liu C."/>
            <person name="Sun Q."/>
        </authorList>
    </citation>
    <scope>NUCLEOTIDE SEQUENCE</scope>
    <source>
        <strain evidence="4">NSJ-63</strain>
    </source>
</reference>
<feature type="binding site" evidence="2">
    <location>
        <position position="169"/>
    </location>
    <ligand>
        <name>Mn(2+)</name>
        <dbReference type="ChEBI" id="CHEBI:29035"/>
        <label>1</label>
    </ligand>
</feature>
<dbReference type="SUPFAM" id="SSF47240">
    <property type="entry name" value="Ferritin-like"/>
    <property type="match status" value="1"/>
</dbReference>
<name>A0A926DJJ1_9FIRM</name>
<keyword evidence="3" id="KW-0106">Calcium</keyword>
<keyword evidence="5" id="KW-1185">Reference proteome</keyword>
<dbReference type="RefSeq" id="WP_249280644.1">
    <property type="nucleotide sequence ID" value="NZ_JACRSS010000004.1"/>
</dbReference>
<dbReference type="GO" id="GO:0046872">
    <property type="term" value="F:metal ion binding"/>
    <property type="evidence" value="ECO:0007669"/>
    <property type="project" value="UniProtKB-KW"/>
</dbReference>
<comment type="cofactor">
    <cofactor evidence="2">
        <name>Mn(2+)</name>
        <dbReference type="ChEBI" id="CHEBI:29035"/>
    </cofactor>
    <text evidence="2">Binds 2 manganese ions per subunit.</text>
</comment>
<keyword evidence="2" id="KW-0479">Metal-binding</keyword>
<dbReference type="EMBL" id="JACRSS010000004">
    <property type="protein sequence ID" value="MBC8539006.1"/>
    <property type="molecule type" value="Genomic_DNA"/>
</dbReference>
<proteinExistence type="inferred from homology"/>
<evidence type="ECO:0000256" key="3">
    <source>
        <dbReference type="PIRSR" id="PIRSR607760-2"/>
    </source>
</evidence>
<evidence type="ECO:0000313" key="4">
    <source>
        <dbReference type="EMBL" id="MBC8539006.1"/>
    </source>
</evidence>
<comment type="similarity">
    <text evidence="1">Belongs to the manganese catalase family.</text>
</comment>
<feature type="binding site" evidence="2">
    <location>
        <position position="136"/>
    </location>
    <ligand>
        <name>Mn(2+)</name>
        <dbReference type="ChEBI" id="CHEBI:29035"/>
        <label>1</label>
    </ligand>
</feature>